<dbReference type="Gene3D" id="1.20.120.330">
    <property type="entry name" value="Nucleotidyltransferases domain 2"/>
    <property type="match status" value="1"/>
</dbReference>
<organism evidence="4 5">
    <name type="scientific">Paenibacillus apis</name>
    <dbReference type="NCBI Taxonomy" id="1792174"/>
    <lineage>
        <taxon>Bacteria</taxon>
        <taxon>Bacillati</taxon>
        <taxon>Bacillota</taxon>
        <taxon>Bacilli</taxon>
        <taxon>Bacillales</taxon>
        <taxon>Paenibacillaceae</taxon>
        <taxon>Paenibacillus</taxon>
    </lineage>
</organism>
<evidence type="ECO:0000259" key="3">
    <source>
        <dbReference type="Pfam" id="PF22339"/>
    </source>
</evidence>
<dbReference type="EMBL" id="BORS01000010">
    <property type="protein sequence ID" value="GIO43213.1"/>
    <property type="molecule type" value="Genomic_DNA"/>
</dbReference>
<reference evidence="4" key="1">
    <citation type="submission" date="2021-03" db="EMBL/GenBank/DDBJ databases">
        <title>Antimicrobial resistance genes in bacteria isolated from Japanese honey, and their potential for conferring macrolide and lincosamide resistance in the American foulbrood pathogen Paenibacillus larvae.</title>
        <authorList>
            <person name="Okamoto M."/>
            <person name="Kumagai M."/>
            <person name="Kanamori H."/>
            <person name="Takamatsu D."/>
        </authorList>
    </citation>
    <scope>NUCLEOTIDE SEQUENCE</scope>
    <source>
        <strain evidence="4">J41TS4</strain>
    </source>
</reference>
<dbReference type="RefSeq" id="WP_301628203.1">
    <property type="nucleotide sequence ID" value="NZ_BORS01000010.1"/>
</dbReference>
<evidence type="ECO:0008006" key="6">
    <source>
        <dbReference type="Google" id="ProtNLM"/>
    </source>
</evidence>
<dbReference type="Proteomes" id="UP000678895">
    <property type="component" value="Unassembled WGS sequence"/>
</dbReference>
<dbReference type="InterPro" id="IPR043519">
    <property type="entry name" value="NT_sf"/>
</dbReference>
<feature type="domain" description="Nucleotidyltransferase-like" evidence="1">
    <location>
        <begin position="30"/>
        <end position="114"/>
    </location>
</feature>
<feature type="domain" description="YgxA-like substrate binding" evidence="3">
    <location>
        <begin position="127"/>
        <end position="221"/>
    </location>
</feature>
<name>A0A920CN58_9BACL</name>
<dbReference type="Gene3D" id="3.30.460.10">
    <property type="entry name" value="Beta Polymerase, domain 2"/>
    <property type="match status" value="1"/>
</dbReference>
<gene>
    <name evidence="4" type="ORF">J41TS4_29710</name>
</gene>
<evidence type="ECO:0000313" key="4">
    <source>
        <dbReference type="EMBL" id="GIO43213.1"/>
    </source>
</evidence>
<evidence type="ECO:0000313" key="5">
    <source>
        <dbReference type="Proteomes" id="UP000678895"/>
    </source>
</evidence>
<feature type="domain" description="YgxA-like helix-turn-helix" evidence="2">
    <location>
        <begin position="228"/>
        <end position="274"/>
    </location>
</feature>
<evidence type="ECO:0000259" key="1">
    <source>
        <dbReference type="Pfam" id="PF14540"/>
    </source>
</evidence>
<keyword evidence="5" id="KW-1185">Reference proteome</keyword>
<proteinExistence type="predicted"/>
<evidence type="ECO:0000259" key="2">
    <source>
        <dbReference type="Pfam" id="PF18576"/>
    </source>
</evidence>
<dbReference type="InterPro" id="IPR041143">
    <property type="entry name" value="YgxA_HTH"/>
</dbReference>
<dbReference type="Pfam" id="PF18576">
    <property type="entry name" value="HTH_52"/>
    <property type="match status" value="1"/>
</dbReference>
<comment type="caution">
    <text evidence="4">The sequence shown here is derived from an EMBL/GenBank/DDBJ whole genome shotgun (WGS) entry which is preliminary data.</text>
</comment>
<dbReference type="InterPro" id="IPR029348">
    <property type="entry name" value="NTF-like"/>
</dbReference>
<accession>A0A920CN58</accession>
<dbReference type="Pfam" id="PF22339">
    <property type="entry name" value="YgxA-like_sub_bind"/>
    <property type="match status" value="1"/>
</dbReference>
<dbReference type="Pfam" id="PF14540">
    <property type="entry name" value="NTF-like"/>
    <property type="match status" value="1"/>
</dbReference>
<sequence>MKQSVFSIPDRETSNHQVIGAVGYRQQGSSFNGPLLHDFELIVLVICDRMDPDSVQIEHCISGSIRYQIKYIAQQDLLQWSISGESRELIRYFLHGEIFWEEHGKVTELRSRMIALEADMWDHRKLKEFSGFLRTYVQAKQYAREHDYMDAYYNMLQSLKHYARIELISRGIIPENSIWEQIRELNTEVYKLFDELTDSKESLEQRIELVLIACDFFVTSRMKECCQALLHIIGSRKEPWRIQELTEHPELKYIREDIPLLIRKLVYRSFVRQTSARAEERLGEGREIRYWL</sequence>
<dbReference type="InterPro" id="IPR054515">
    <property type="entry name" value="YgxA-like_substrate-bd"/>
</dbReference>
<protein>
    <recommendedName>
        <fullName evidence="6">Nucleotidyltransferase-like domain-containing protein</fullName>
    </recommendedName>
</protein>
<dbReference type="AlphaFoldDB" id="A0A920CN58"/>